<evidence type="ECO:0000313" key="2">
    <source>
        <dbReference type="Proteomes" id="UP001344906"/>
    </source>
</evidence>
<evidence type="ECO:0000313" key="1">
    <source>
        <dbReference type="EMBL" id="GLV55174.1"/>
    </source>
</evidence>
<dbReference type="RefSeq" id="WP_338249280.1">
    <property type="nucleotide sequence ID" value="NZ_BSRI01000001.1"/>
</dbReference>
<dbReference type="Proteomes" id="UP001344906">
    <property type="component" value="Unassembled WGS sequence"/>
</dbReference>
<keyword evidence="2" id="KW-1185">Reference proteome</keyword>
<comment type="caution">
    <text evidence="1">The sequence shown here is derived from an EMBL/GenBank/DDBJ whole genome shotgun (WGS) entry which is preliminary data.</text>
</comment>
<sequence>MFSNKTDQRVAVLAEQTYLAFLDKVDAREMSDMDLQAVNGTWGGWGWGGGWGSGAYGGYGWGGWGWGWGWGSGWGGWGWGWGSGWGWGWGHRRWRR</sequence>
<accession>A0ABQ6FRX0</accession>
<reference evidence="1 2" key="1">
    <citation type="submission" date="2023-02" db="EMBL/GenBank/DDBJ databases">
        <title>Dictyobacter halimunensis sp. nov., a new member of the class Ktedonobacteria from forest soil in a geothermal area.</title>
        <authorList>
            <person name="Rachmania M.K."/>
            <person name="Ningsih F."/>
            <person name="Sakai Y."/>
            <person name="Yabe S."/>
            <person name="Yokota A."/>
            <person name="Sjamsuridzal W."/>
        </authorList>
    </citation>
    <scope>NUCLEOTIDE SEQUENCE [LARGE SCALE GENOMIC DNA]</scope>
    <source>
        <strain evidence="1 2">S3.2.2.5</strain>
    </source>
</reference>
<protein>
    <submittedName>
        <fullName evidence="1">Uncharacterized protein</fullName>
    </submittedName>
</protein>
<proteinExistence type="predicted"/>
<gene>
    <name evidence="1" type="ORF">KDH_20210</name>
</gene>
<name>A0ABQ6FRX0_9CHLR</name>
<organism evidence="1 2">
    <name type="scientific">Dictyobacter halimunensis</name>
    <dbReference type="NCBI Taxonomy" id="3026934"/>
    <lineage>
        <taxon>Bacteria</taxon>
        <taxon>Bacillati</taxon>
        <taxon>Chloroflexota</taxon>
        <taxon>Ktedonobacteria</taxon>
        <taxon>Ktedonobacterales</taxon>
        <taxon>Dictyobacteraceae</taxon>
        <taxon>Dictyobacter</taxon>
    </lineage>
</organism>
<dbReference type="EMBL" id="BSRI01000001">
    <property type="protein sequence ID" value="GLV55174.1"/>
    <property type="molecule type" value="Genomic_DNA"/>
</dbReference>